<dbReference type="EMBL" id="CM027682">
    <property type="protein sequence ID" value="KAG0538116.1"/>
    <property type="molecule type" value="Genomic_DNA"/>
</dbReference>
<gene>
    <name evidence="2" type="ORF">BDA96_03G207500</name>
</gene>
<feature type="region of interest" description="Disordered" evidence="1">
    <location>
        <begin position="1"/>
        <end position="28"/>
    </location>
</feature>
<dbReference type="Proteomes" id="UP000807115">
    <property type="component" value="Chromosome 3"/>
</dbReference>
<name>A0A921RF14_SORBI</name>
<protein>
    <submittedName>
        <fullName evidence="2">Uncharacterized protein</fullName>
    </submittedName>
</protein>
<organism evidence="2 3">
    <name type="scientific">Sorghum bicolor</name>
    <name type="common">Sorghum</name>
    <name type="synonym">Sorghum vulgare</name>
    <dbReference type="NCBI Taxonomy" id="4558"/>
    <lineage>
        <taxon>Eukaryota</taxon>
        <taxon>Viridiplantae</taxon>
        <taxon>Streptophyta</taxon>
        <taxon>Embryophyta</taxon>
        <taxon>Tracheophyta</taxon>
        <taxon>Spermatophyta</taxon>
        <taxon>Magnoliopsida</taxon>
        <taxon>Liliopsida</taxon>
        <taxon>Poales</taxon>
        <taxon>Poaceae</taxon>
        <taxon>PACMAD clade</taxon>
        <taxon>Panicoideae</taxon>
        <taxon>Andropogonodae</taxon>
        <taxon>Andropogoneae</taxon>
        <taxon>Sorghinae</taxon>
        <taxon>Sorghum</taxon>
    </lineage>
</organism>
<reference evidence="2" key="2">
    <citation type="submission" date="2020-10" db="EMBL/GenBank/DDBJ databases">
        <authorList>
            <person name="Cooper E.A."/>
            <person name="Brenton Z.W."/>
            <person name="Flinn B.S."/>
            <person name="Jenkins J."/>
            <person name="Shu S."/>
            <person name="Flowers D."/>
            <person name="Luo F."/>
            <person name="Wang Y."/>
            <person name="Xia P."/>
            <person name="Barry K."/>
            <person name="Daum C."/>
            <person name="Lipzen A."/>
            <person name="Yoshinaga Y."/>
            <person name="Schmutz J."/>
            <person name="Saski C."/>
            <person name="Vermerris W."/>
            <person name="Kresovich S."/>
        </authorList>
    </citation>
    <scope>NUCLEOTIDE SEQUENCE</scope>
</reference>
<feature type="region of interest" description="Disordered" evidence="1">
    <location>
        <begin position="63"/>
        <end position="82"/>
    </location>
</feature>
<proteinExistence type="predicted"/>
<dbReference type="AlphaFoldDB" id="A0A921RF14"/>
<accession>A0A921RF14</accession>
<sequence length="82" mass="9126">MAGRSESHSGKNEEPYGEEKGDSSSMKNLRARMLLGKALTIVKGASKSKKKFKKIMREAEKFHSFDGLQADDDATDSNKDFK</sequence>
<feature type="compositionally biased region" description="Basic and acidic residues" evidence="1">
    <location>
        <begin position="1"/>
        <end position="22"/>
    </location>
</feature>
<evidence type="ECO:0000313" key="2">
    <source>
        <dbReference type="EMBL" id="KAG0538116.1"/>
    </source>
</evidence>
<evidence type="ECO:0000313" key="3">
    <source>
        <dbReference type="Proteomes" id="UP000807115"/>
    </source>
</evidence>
<evidence type="ECO:0000256" key="1">
    <source>
        <dbReference type="SAM" id="MobiDB-lite"/>
    </source>
</evidence>
<reference evidence="2" key="1">
    <citation type="journal article" date="2019" name="BMC Genomics">
        <title>A new reference genome for Sorghum bicolor reveals high levels of sequence similarity between sweet and grain genotypes: implications for the genetics of sugar metabolism.</title>
        <authorList>
            <person name="Cooper E.A."/>
            <person name="Brenton Z.W."/>
            <person name="Flinn B.S."/>
            <person name="Jenkins J."/>
            <person name="Shu S."/>
            <person name="Flowers D."/>
            <person name="Luo F."/>
            <person name="Wang Y."/>
            <person name="Xia P."/>
            <person name="Barry K."/>
            <person name="Daum C."/>
            <person name="Lipzen A."/>
            <person name="Yoshinaga Y."/>
            <person name="Schmutz J."/>
            <person name="Saski C."/>
            <person name="Vermerris W."/>
            <person name="Kresovich S."/>
        </authorList>
    </citation>
    <scope>NUCLEOTIDE SEQUENCE</scope>
</reference>
<comment type="caution">
    <text evidence="2">The sequence shown here is derived from an EMBL/GenBank/DDBJ whole genome shotgun (WGS) entry which is preliminary data.</text>
</comment>